<comment type="caution">
    <text evidence="8">The sequence shown here is derived from an EMBL/GenBank/DDBJ whole genome shotgun (WGS) entry which is preliminary data.</text>
</comment>
<dbReference type="InterPro" id="IPR009003">
    <property type="entry name" value="Peptidase_S1_PA"/>
</dbReference>
<evidence type="ECO:0000313" key="8">
    <source>
        <dbReference type="EMBL" id="KAF7384975.1"/>
    </source>
</evidence>
<dbReference type="CDD" id="cd00190">
    <property type="entry name" value="Tryp_SPc"/>
    <property type="match status" value="1"/>
</dbReference>
<dbReference type="InterPro" id="IPR001254">
    <property type="entry name" value="Trypsin_dom"/>
</dbReference>
<dbReference type="InterPro" id="IPR033116">
    <property type="entry name" value="TRYPSIN_SER"/>
</dbReference>
<dbReference type="AlphaFoldDB" id="A0A834MTT5"/>
<dbReference type="Proteomes" id="UP000614350">
    <property type="component" value="Unassembled WGS sequence"/>
</dbReference>
<keyword evidence="9" id="KW-1185">Reference proteome</keyword>
<evidence type="ECO:0000256" key="6">
    <source>
        <dbReference type="SAM" id="SignalP"/>
    </source>
</evidence>
<dbReference type="GO" id="GO:0006508">
    <property type="term" value="P:proteolysis"/>
    <property type="evidence" value="ECO:0007669"/>
    <property type="project" value="UniProtKB-KW"/>
</dbReference>
<dbReference type="Pfam" id="PF00089">
    <property type="entry name" value="Trypsin"/>
    <property type="match status" value="1"/>
</dbReference>
<feature type="chain" id="PRO_5032841795" description="Peptidase S1 domain-containing protein" evidence="6">
    <location>
        <begin position="23"/>
        <end position="302"/>
    </location>
</feature>
<dbReference type="Gene3D" id="2.40.10.10">
    <property type="entry name" value="Trypsin-like serine proteases"/>
    <property type="match status" value="1"/>
</dbReference>
<feature type="domain" description="Peptidase S1" evidence="7">
    <location>
        <begin position="63"/>
        <end position="294"/>
    </location>
</feature>
<keyword evidence="6" id="KW-0732">Signal</keyword>
<dbReference type="SUPFAM" id="SSF50494">
    <property type="entry name" value="Trypsin-like serine proteases"/>
    <property type="match status" value="1"/>
</dbReference>
<dbReference type="PANTHER" id="PTHR24252">
    <property type="entry name" value="ACROSIN-RELATED"/>
    <property type="match status" value="1"/>
</dbReference>
<sequence>MRKFLWCLGFIVILLIQKECQARQIGENMKNFFGLFGNKPPDTKEPPAPCYCSCGLRNEESRIVGGQTTRMNELPWMAKLSYLNKFYCGGSLINDRYVLTAAHCVKGFMWFMIKVTFGEHDRCIDKGLETRYVVRVLTGDFSFLNFDNDIALLRLNDRVPFSDTIRPICLPTIKENEYIGSKAIAAGWGTLKEEGKPSCLLQEVEVPVMSLQDCRNTSYSPRMISDNMLCAGYPDGMKDSCQGDSGGPLITEREDKRYEIIGIVSWGNGCARPGYPGVYTRITNYLDWILSNSKDGCFCDNN</sequence>
<evidence type="ECO:0000256" key="1">
    <source>
        <dbReference type="ARBA" id="ARBA00022670"/>
    </source>
</evidence>
<protein>
    <recommendedName>
        <fullName evidence="7">Peptidase S1 domain-containing protein</fullName>
    </recommendedName>
</protein>
<dbReference type="PROSITE" id="PS50240">
    <property type="entry name" value="TRYPSIN_DOM"/>
    <property type="match status" value="1"/>
</dbReference>
<evidence type="ECO:0000256" key="3">
    <source>
        <dbReference type="ARBA" id="ARBA00022825"/>
    </source>
</evidence>
<dbReference type="PROSITE" id="PS00135">
    <property type="entry name" value="TRYPSIN_SER"/>
    <property type="match status" value="1"/>
</dbReference>
<keyword evidence="1 5" id="KW-0645">Protease</keyword>
<dbReference type="PROSITE" id="PS00134">
    <property type="entry name" value="TRYPSIN_HIS"/>
    <property type="match status" value="1"/>
</dbReference>
<keyword evidence="3 5" id="KW-0720">Serine protease</keyword>
<reference evidence="8" key="1">
    <citation type="journal article" date="2020" name="G3 (Bethesda)">
        <title>High-Quality Assemblies for Three Invasive Social Wasps from the &lt;i&gt;Vespula&lt;/i&gt; Genus.</title>
        <authorList>
            <person name="Harrop T.W.R."/>
            <person name="Guhlin J."/>
            <person name="McLaughlin G.M."/>
            <person name="Permina E."/>
            <person name="Stockwell P."/>
            <person name="Gilligan J."/>
            <person name="Le Lec M.F."/>
            <person name="Gruber M.A.M."/>
            <person name="Quinn O."/>
            <person name="Lovegrove M."/>
            <person name="Duncan E.J."/>
            <person name="Remnant E.J."/>
            <person name="Van Eeckhoven J."/>
            <person name="Graham B."/>
            <person name="Knapp R.A."/>
            <person name="Langford K.W."/>
            <person name="Kronenberg Z."/>
            <person name="Press M.O."/>
            <person name="Eacker S.M."/>
            <person name="Wilson-Rankin E.E."/>
            <person name="Purcell J."/>
            <person name="Lester P.J."/>
            <person name="Dearden P.K."/>
        </authorList>
    </citation>
    <scope>NUCLEOTIDE SEQUENCE</scope>
    <source>
        <strain evidence="8">Marl-1</strain>
    </source>
</reference>
<feature type="signal peptide" evidence="6">
    <location>
        <begin position="1"/>
        <end position="22"/>
    </location>
</feature>
<evidence type="ECO:0000313" key="9">
    <source>
        <dbReference type="Proteomes" id="UP000614350"/>
    </source>
</evidence>
<keyword evidence="4" id="KW-1015">Disulfide bond</keyword>
<evidence type="ECO:0000256" key="5">
    <source>
        <dbReference type="RuleBase" id="RU363034"/>
    </source>
</evidence>
<accession>A0A834MTT5</accession>
<dbReference type="PANTHER" id="PTHR24252:SF7">
    <property type="entry name" value="HYALIN"/>
    <property type="match status" value="1"/>
</dbReference>
<keyword evidence="2 5" id="KW-0378">Hydrolase</keyword>
<evidence type="ECO:0000259" key="7">
    <source>
        <dbReference type="PROSITE" id="PS50240"/>
    </source>
</evidence>
<evidence type="ECO:0000256" key="2">
    <source>
        <dbReference type="ARBA" id="ARBA00022801"/>
    </source>
</evidence>
<dbReference type="InterPro" id="IPR043504">
    <property type="entry name" value="Peptidase_S1_PA_chymotrypsin"/>
</dbReference>
<proteinExistence type="predicted"/>
<name>A0A834MTT5_VESVU</name>
<dbReference type="InterPro" id="IPR018114">
    <property type="entry name" value="TRYPSIN_HIS"/>
</dbReference>
<dbReference type="SMART" id="SM00020">
    <property type="entry name" value="Tryp_SPc"/>
    <property type="match status" value="1"/>
</dbReference>
<gene>
    <name evidence="8" type="ORF">HZH66_012061</name>
</gene>
<dbReference type="InterPro" id="IPR001314">
    <property type="entry name" value="Peptidase_S1A"/>
</dbReference>
<dbReference type="GO" id="GO:0004252">
    <property type="term" value="F:serine-type endopeptidase activity"/>
    <property type="evidence" value="ECO:0007669"/>
    <property type="project" value="InterPro"/>
</dbReference>
<organism evidence="8 9">
    <name type="scientific">Vespula vulgaris</name>
    <name type="common">Yellow jacket</name>
    <name type="synonym">Wasp</name>
    <dbReference type="NCBI Taxonomy" id="7454"/>
    <lineage>
        <taxon>Eukaryota</taxon>
        <taxon>Metazoa</taxon>
        <taxon>Ecdysozoa</taxon>
        <taxon>Arthropoda</taxon>
        <taxon>Hexapoda</taxon>
        <taxon>Insecta</taxon>
        <taxon>Pterygota</taxon>
        <taxon>Neoptera</taxon>
        <taxon>Endopterygota</taxon>
        <taxon>Hymenoptera</taxon>
        <taxon>Apocrita</taxon>
        <taxon>Aculeata</taxon>
        <taxon>Vespoidea</taxon>
        <taxon>Vespidae</taxon>
        <taxon>Vespinae</taxon>
        <taxon>Vespula</taxon>
    </lineage>
</organism>
<evidence type="ECO:0000256" key="4">
    <source>
        <dbReference type="ARBA" id="ARBA00023157"/>
    </source>
</evidence>
<dbReference type="PRINTS" id="PR00722">
    <property type="entry name" value="CHYMOTRYPSIN"/>
</dbReference>
<dbReference type="EMBL" id="JACSEA010000015">
    <property type="protein sequence ID" value="KAF7384975.1"/>
    <property type="molecule type" value="Genomic_DNA"/>
</dbReference>
<dbReference type="FunFam" id="2.40.10.10:FF:000006">
    <property type="entry name" value="Serine proteinase stubble"/>
    <property type="match status" value="1"/>
</dbReference>